<evidence type="ECO:0000313" key="1">
    <source>
        <dbReference type="EMBL" id="RGS03186.1"/>
    </source>
</evidence>
<name>A0A412H2H2_9BACT</name>
<feature type="non-terminal residue" evidence="1">
    <location>
        <position position="1"/>
    </location>
</feature>
<gene>
    <name evidence="1" type="ORF">DWY14_15210</name>
</gene>
<dbReference type="AlphaFoldDB" id="A0A412H2H2"/>
<evidence type="ECO:0000313" key="2">
    <source>
        <dbReference type="Proteomes" id="UP000285750"/>
    </source>
</evidence>
<dbReference type="Proteomes" id="UP000285750">
    <property type="component" value="Unassembled WGS sequence"/>
</dbReference>
<organism evidence="1 2">
    <name type="scientific">Phocaeicola plebeius</name>
    <dbReference type="NCBI Taxonomy" id="310297"/>
    <lineage>
        <taxon>Bacteria</taxon>
        <taxon>Pseudomonadati</taxon>
        <taxon>Bacteroidota</taxon>
        <taxon>Bacteroidia</taxon>
        <taxon>Bacteroidales</taxon>
        <taxon>Bacteroidaceae</taxon>
        <taxon>Phocaeicola</taxon>
    </lineage>
</organism>
<comment type="caution">
    <text evidence="1">The sequence shown here is derived from an EMBL/GenBank/DDBJ whole genome shotgun (WGS) entry which is preliminary data.</text>
</comment>
<accession>A0A412H2H2</accession>
<sequence length="30" mass="3561">DYLKHLFECILHGKDCDKKALLPCFYQSEC</sequence>
<reference evidence="1 2" key="1">
    <citation type="submission" date="2018-08" db="EMBL/GenBank/DDBJ databases">
        <title>A genome reference for cultivated species of the human gut microbiota.</title>
        <authorList>
            <person name="Zou Y."/>
            <person name="Xue W."/>
            <person name="Luo G."/>
        </authorList>
    </citation>
    <scope>NUCLEOTIDE SEQUENCE [LARGE SCALE GENOMIC DNA]</scope>
    <source>
        <strain evidence="1 2">AF24-16AC</strain>
    </source>
</reference>
<dbReference type="EMBL" id="QRUY01000047">
    <property type="protein sequence ID" value="RGS03186.1"/>
    <property type="molecule type" value="Genomic_DNA"/>
</dbReference>
<proteinExistence type="predicted"/>
<protein>
    <submittedName>
        <fullName evidence="1">Transposase</fullName>
    </submittedName>
</protein>